<evidence type="ECO:0000259" key="3">
    <source>
        <dbReference type="PROSITE" id="PS51819"/>
    </source>
</evidence>
<reference evidence="4" key="2">
    <citation type="submission" date="2015-02" db="UniProtKB">
        <authorList>
            <consortium name="EnsemblMetazoa"/>
        </authorList>
    </citation>
    <scope>IDENTIFICATION</scope>
</reference>
<dbReference type="SUPFAM" id="SSF54593">
    <property type="entry name" value="Glyoxalase/Bleomycin resistance protein/Dihydroxybiphenyl dioxygenase"/>
    <property type="match status" value="1"/>
</dbReference>
<dbReference type="STRING" id="126957.T1JNN5"/>
<evidence type="ECO:0000313" key="5">
    <source>
        <dbReference type="Proteomes" id="UP000014500"/>
    </source>
</evidence>
<protein>
    <recommendedName>
        <fullName evidence="3">VOC domain-containing protein</fullName>
    </recommendedName>
</protein>
<feature type="domain" description="VOC" evidence="3">
    <location>
        <begin position="69"/>
        <end position="188"/>
    </location>
</feature>
<proteinExistence type="inferred from homology"/>
<evidence type="ECO:0000256" key="2">
    <source>
        <dbReference type="ARBA" id="ARBA00022737"/>
    </source>
</evidence>
<dbReference type="PROSITE" id="PS51819">
    <property type="entry name" value="VOC"/>
    <property type="match status" value="1"/>
</dbReference>
<comment type="similarity">
    <text evidence="1">Belongs to the glyoxalase I family.</text>
</comment>
<dbReference type="EMBL" id="JH431878">
    <property type="status" value="NOT_ANNOTATED_CDS"/>
    <property type="molecule type" value="Genomic_DNA"/>
</dbReference>
<dbReference type="EnsemblMetazoa" id="SMAR015464-RA">
    <property type="protein sequence ID" value="SMAR015464-PA"/>
    <property type="gene ID" value="SMAR015464"/>
</dbReference>
<dbReference type="HOGENOM" id="CLU_044479_0_0_1"/>
<dbReference type="eggNOG" id="KOG2943">
    <property type="taxonomic scope" value="Eukaryota"/>
</dbReference>
<dbReference type="CDD" id="cd16357">
    <property type="entry name" value="GLOD4_C"/>
    <property type="match status" value="1"/>
</dbReference>
<evidence type="ECO:0000313" key="4">
    <source>
        <dbReference type="EnsemblMetazoa" id="SMAR015464-PA"/>
    </source>
</evidence>
<dbReference type="Pfam" id="PF21701">
    <property type="entry name" value="GLOD4_C"/>
    <property type="match status" value="1"/>
</dbReference>
<keyword evidence="2" id="KW-0677">Repeat</keyword>
<dbReference type="PANTHER" id="PTHR46466">
    <property type="entry name" value="GLYOXALASE DOMAIN-CONTAINING PROTEIN 4"/>
    <property type="match status" value="1"/>
</dbReference>
<dbReference type="AlphaFoldDB" id="T1JNN5"/>
<dbReference type="InterPro" id="IPR037523">
    <property type="entry name" value="VOC_core"/>
</dbReference>
<organism evidence="4 5">
    <name type="scientific">Strigamia maritima</name>
    <name type="common">European centipede</name>
    <name type="synonym">Geophilus maritimus</name>
    <dbReference type="NCBI Taxonomy" id="126957"/>
    <lineage>
        <taxon>Eukaryota</taxon>
        <taxon>Metazoa</taxon>
        <taxon>Ecdysozoa</taxon>
        <taxon>Arthropoda</taxon>
        <taxon>Myriapoda</taxon>
        <taxon>Chilopoda</taxon>
        <taxon>Pleurostigmophora</taxon>
        <taxon>Geophilomorpha</taxon>
        <taxon>Linotaeniidae</taxon>
        <taxon>Strigamia</taxon>
    </lineage>
</organism>
<dbReference type="OMA" id="FTEGCAA"/>
<reference evidence="5" key="1">
    <citation type="submission" date="2011-05" db="EMBL/GenBank/DDBJ databases">
        <authorList>
            <person name="Richards S.R."/>
            <person name="Qu J."/>
            <person name="Jiang H."/>
            <person name="Jhangiani S.N."/>
            <person name="Agravi P."/>
            <person name="Goodspeed R."/>
            <person name="Gross S."/>
            <person name="Mandapat C."/>
            <person name="Jackson L."/>
            <person name="Mathew T."/>
            <person name="Pu L."/>
            <person name="Thornton R."/>
            <person name="Saada N."/>
            <person name="Wilczek-Boney K.B."/>
            <person name="Lee S."/>
            <person name="Kovar C."/>
            <person name="Wu Y."/>
            <person name="Scherer S.E."/>
            <person name="Worley K.C."/>
            <person name="Muzny D.M."/>
            <person name="Gibbs R."/>
        </authorList>
    </citation>
    <scope>NUCLEOTIDE SEQUENCE</scope>
    <source>
        <strain evidence="5">Brora</strain>
    </source>
</reference>
<keyword evidence="5" id="KW-1185">Reference proteome</keyword>
<dbReference type="PANTHER" id="PTHR46466:SF1">
    <property type="entry name" value="GLYOXALASE DOMAIN-CONTAINING PROTEIN 4"/>
    <property type="match status" value="1"/>
</dbReference>
<evidence type="ECO:0000256" key="1">
    <source>
        <dbReference type="ARBA" id="ARBA00010363"/>
    </source>
</evidence>
<dbReference type="Gene3D" id="3.10.180.10">
    <property type="entry name" value="2,3-Dihydroxybiphenyl 1,2-Dioxygenase, domain 1"/>
    <property type="match status" value="2"/>
</dbReference>
<dbReference type="InterPro" id="IPR043194">
    <property type="entry name" value="GLOD4_C"/>
</dbReference>
<dbReference type="InterPro" id="IPR043193">
    <property type="entry name" value="GLOD4"/>
</dbReference>
<dbReference type="PhylomeDB" id="T1JNN5"/>
<sequence length="228" mass="25566">MELTYNYGVGTYKMGNDFMGIFLQSSEAIEKGKLFGWLSTVENDYHVMEAPGGYKFYILDRPQPKDKDPVMKVQLACENLDRSINYWRQLCQMNVYSQSSNHCELGYGDEQCKLEFMCINKPVDHAKGFGRIAFSCPSAELPDIEKVMKEKKNTILTPLLSLDTPGKATVHVVILADPDGHEVCFVGDEAFRELSVVDAKANSLLEGAIATDKSDEWFARKGLSKIEG</sequence>
<name>T1JNN5_STRMM</name>
<accession>T1JNN5</accession>
<dbReference type="InterPro" id="IPR029068">
    <property type="entry name" value="Glyas_Bleomycin-R_OHBP_Dase"/>
</dbReference>
<dbReference type="Proteomes" id="UP000014500">
    <property type="component" value="Unassembled WGS sequence"/>
</dbReference>